<evidence type="ECO:0000313" key="4">
    <source>
        <dbReference type="EMBL" id="XDJ95455.1"/>
    </source>
</evidence>
<evidence type="ECO:0000313" key="2">
    <source>
        <dbReference type="EMBL" id="XDJ91081.1"/>
    </source>
</evidence>
<dbReference type="RefSeq" id="WP_368648907.1">
    <property type="nucleotide sequence ID" value="NZ_CP158269.1"/>
</dbReference>
<dbReference type="EMBL" id="CP158273">
    <property type="protein sequence ID" value="XDJ95455.1"/>
    <property type="molecule type" value="Genomic_DNA"/>
</dbReference>
<dbReference type="EMBL" id="CP158270">
    <property type="protein sequence ID" value="XDJ91081.1"/>
    <property type="molecule type" value="Genomic_DNA"/>
</dbReference>
<gene>
    <name evidence="3" type="ORF">ABRY95_04735</name>
    <name evidence="1" type="ORF">ABRY98_09315</name>
    <name evidence="4" type="ORF">ABRZ05_10205</name>
    <name evidence="5" type="ORF">ABRZ11_09860</name>
    <name evidence="2" type="ORF">ABRZ12_01970</name>
</gene>
<name>A0AB39G7I8_9BURK</name>
<evidence type="ECO:0000313" key="3">
    <source>
        <dbReference type="EMBL" id="XDJ94312.1"/>
    </source>
</evidence>
<dbReference type="EMBL" id="CP158272">
    <property type="protein sequence ID" value="XDJ98103.1"/>
    <property type="molecule type" value="Genomic_DNA"/>
</dbReference>
<evidence type="ECO:0000313" key="1">
    <source>
        <dbReference type="EMBL" id="XDJ87137.1"/>
    </source>
</evidence>
<dbReference type="AlphaFoldDB" id="A0AB39G7I8"/>
<organism evidence="1">
    <name type="scientific">Castellaniella ginsengisoli</name>
    <dbReference type="NCBI Taxonomy" id="546114"/>
    <lineage>
        <taxon>Bacteria</taxon>
        <taxon>Pseudomonadati</taxon>
        <taxon>Pseudomonadota</taxon>
        <taxon>Betaproteobacteria</taxon>
        <taxon>Burkholderiales</taxon>
        <taxon>Alcaligenaceae</taxon>
        <taxon>Castellaniella</taxon>
    </lineage>
</organism>
<sequence>MMKDLHDDATIDLVAMLDQKPSSSDTSHSDRAEMALDRIAVLKHRPCPAKAEYPAGERS</sequence>
<accession>A0AB39G7I8</accession>
<dbReference type="EMBL" id="CP158269">
    <property type="protein sequence ID" value="XDJ87137.1"/>
    <property type="molecule type" value="Genomic_DNA"/>
</dbReference>
<evidence type="ECO:0000313" key="5">
    <source>
        <dbReference type="EMBL" id="XDJ98103.1"/>
    </source>
</evidence>
<reference evidence="1" key="1">
    <citation type="submission" date="2024-05" db="EMBL/GenBank/DDBJ databases">
        <authorList>
            <person name="Luo Y.-C."/>
            <person name="Nicholds J."/>
            <person name="Mortimer T."/>
            <person name="Maboni G."/>
        </authorList>
    </citation>
    <scope>NUCLEOTIDE SEQUENCE</scope>
    <source>
        <strain evidence="4">124370</strain>
        <strain evidence="5">124566</strain>
        <strain evidence="3">124953</strain>
        <strain evidence="2">130308</strain>
        <strain evidence="1">130416</strain>
    </source>
</reference>
<protein>
    <submittedName>
        <fullName evidence="1">Uncharacterized protein</fullName>
    </submittedName>
</protein>
<proteinExistence type="predicted"/>
<dbReference type="EMBL" id="CP158271">
    <property type="protein sequence ID" value="XDJ94312.1"/>
    <property type="molecule type" value="Genomic_DNA"/>
</dbReference>